<evidence type="ECO:0000313" key="2">
    <source>
        <dbReference type="EMBL" id="OXA52915.1"/>
    </source>
</evidence>
<name>A0A226E5D9_FOLCA</name>
<dbReference type="EMBL" id="LNIX01000006">
    <property type="protein sequence ID" value="OXA52915.1"/>
    <property type="molecule type" value="Genomic_DNA"/>
</dbReference>
<evidence type="ECO:0000256" key="1">
    <source>
        <dbReference type="SAM" id="MobiDB-lite"/>
    </source>
</evidence>
<dbReference type="AlphaFoldDB" id="A0A226E5D9"/>
<organism evidence="2 3">
    <name type="scientific">Folsomia candida</name>
    <name type="common">Springtail</name>
    <dbReference type="NCBI Taxonomy" id="158441"/>
    <lineage>
        <taxon>Eukaryota</taxon>
        <taxon>Metazoa</taxon>
        <taxon>Ecdysozoa</taxon>
        <taxon>Arthropoda</taxon>
        <taxon>Hexapoda</taxon>
        <taxon>Collembola</taxon>
        <taxon>Entomobryomorpha</taxon>
        <taxon>Isotomoidea</taxon>
        <taxon>Isotomidae</taxon>
        <taxon>Proisotominae</taxon>
        <taxon>Folsomia</taxon>
    </lineage>
</organism>
<dbReference type="Proteomes" id="UP000198287">
    <property type="component" value="Unassembled WGS sequence"/>
</dbReference>
<protein>
    <submittedName>
        <fullName evidence="2">Uncharacterized protein</fullName>
    </submittedName>
</protein>
<keyword evidence="3" id="KW-1185">Reference proteome</keyword>
<accession>A0A226E5D9</accession>
<feature type="region of interest" description="Disordered" evidence="1">
    <location>
        <begin position="232"/>
        <end position="277"/>
    </location>
</feature>
<gene>
    <name evidence="2" type="ORF">Fcan01_11967</name>
</gene>
<sequence>MAVVAQVEAIPAPTAPSTSPNVANIFRRRLGLAPLTGGPRRPGPVRCLFGPPDVSACATMAQKVEEKNQWAFSKKWNFNITGKDAPPTLEPSSAEESAKPPKYEWNETYDEEHMWKCDRIRFEAPIAPNARPFTLLSAPITELSVGKYDEEQKIKETTLVPENLVMSDAPTPITINLEYVSVQTETEPHLSKGMQVNFSDTFVRDHRKPKCELSLLDLFSISVPGHCPSSSCAKEPISHPAASSASQKSSCTQESLVSPPPLVKKERPLPIPLTIPPISPNPLAEECHDYYEGDDRYDVDEAFSPLPDNTTFSRNFPVMTTPSDIMRTPTKRRSSVGVFSFESPTSNRDNLRGLRIRNGSPARAHSASKAMKQSSLTGTFGTENFALLFTHLIIIITIGPW</sequence>
<comment type="caution">
    <text evidence="2">The sequence shown here is derived from an EMBL/GenBank/DDBJ whole genome shotgun (WGS) entry which is preliminary data.</text>
</comment>
<reference evidence="2 3" key="1">
    <citation type="submission" date="2015-12" db="EMBL/GenBank/DDBJ databases">
        <title>The genome of Folsomia candida.</title>
        <authorList>
            <person name="Faddeeva A."/>
            <person name="Derks M.F."/>
            <person name="Anvar Y."/>
            <person name="Smit S."/>
            <person name="Van Straalen N."/>
            <person name="Roelofs D."/>
        </authorList>
    </citation>
    <scope>NUCLEOTIDE SEQUENCE [LARGE SCALE GENOMIC DNA]</scope>
    <source>
        <strain evidence="2 3">VU population</strain>
        <tissue evidence="2">Whole body</tissue>
    </source>
</reference>
<evidence type="ECO:0000313" key="3">
    <source>
        <dbReference type="Proteomes" id="UP000198287"/>
    </source>
</evidence>
<feature type="region of interest" description="Disordered" evidence="1">
    <location>
        <begin position="82"/>
        <end position="102"/>
    </location>
</feature>
<feature type="compositionally biased region" description="Polar residues" evidence="1">
    <location>
        <begin position="241"/>
        <end position="256"/>
    </location>
</feature>
<proteinExistence type="predicted"/>